<keyword evidence="1" id="KW-0812">Transmembrane</keyword>
<evidence type="ECO:0000313" key="2">
    <source>
        <dbReference type="EMBL" id="EJP71585.1"/>
    </source>
</evidence>
<dbReference type="Pfam" id="PF11911">
    <property type="entry name" value="DUF3429"/>
    <property type="match status" value="1"/>
</dbReference>
<keyword evidence="1" id="KW-0472">Membrane</keyword>
<dbReference type="Proteomes" id="UP000010305">
    <property type="component" value="Unassembled WGS sequence"/>
</dbReference>
<reference evidence="2 3" key="1">
    <citation type="journal article" date="2012" name="ISME J.">
        <title>Genomic insights to SAR86, an abundant and uncultivated marine bacterial lineage.</title>
        <authorList>
            <person name="Dupont C.L."/>
            <person name="Rusch D.B."/>
            <person name="Yooseph S."/>
            <person name="Lombardo M.J."/>
            <person name="Richter R.A."/>
            <person name="Valas R."/>
            <person name="Novotny M."/>
            <person name="Yee-Greenbaum J."/>
            <person name="Selengut J.D."/>
            <person name="Haft D.H."/>
            <person name="Halpern A.L."/>
            <person name="Lasken R.S."/>
            <person name="Nealson K."/>
            <person name="Friedman R."/>
            <person name="Venter J.C."/>
        </authorList>
    </citation>
    <scope>NUCLEOTIDE SEQUENCE [LARGE SCALE GENOMIC DNA]</scope>
</reference>
<organism evidence="2 3">
    <name type="scientific">SAR86 cluster bacterium SAR86A</name>
    <dbReference type="NCBI Taxonomy" id="1123866"/>
    <lineage>
        <taxon>Bacteria</taxon>
        <taxon>Pseudomonadati</taxon>
        <taxon>Pseudomonadota</taxon>
        <taxon>Gammaproteobacteria</taxon>
        <taxon>SAR86 cluster</taxon>
    </lineage>
</organism>
<feature type="transmembrane region" description="Helical" evidence="1">
    <location>
        <begin position="12"/>
        <end position="29"/>
    </location>
</feature>
<feature type="transmembrane region" description="Helical" evidence="1">
    <location>
        <begin position="128"/>
        <end position="145"/>
    </location>
</feature>
<proteinExistence type="predicted"/>
<dbReference type="EMBL" id="JH611156">
    <property type="protein sequence ID" value="EJP71585.1"/>
    <property type="molecule type" value="Genomic_DNA"/>
</dbReference>
<sequence>MNITSIKSTYGYIGFIPFAILSLAPWVLGGEIAKISIQFQLAYGSIIITFLGGFAWGWPDDQKNQALNLSYGIGFSLLGCSMLLLTYFGFIMTALILAIISFYLFYLFEKSTVIFDTKDDDYQKFRKILTLLVCISFLISSGYWINPYSSPYL</sequence>
<dbReference type="InterPro" id="IPR021836">
    <property type="entry name" value="DUF3429"/>
</dbReference>
<dbReference type="HOGENOM" id="CLU_045137_3_1_6"/>
<name>J4WQW2_9GAMM</name>
<accession>J4WQW2</accession>
<evidence type="ECO:0000256" key="1">
    <source>
        <dbReference type="SAM" id="Phobius"/>
    </source>
</evidence>
<evidence type="ECO:0008006" key="4">
    <source>
        <dbReference type="Google" id="ProtNLM"/>
    </source>
</evidence>
<gene>
    <name evidence="2" type="ORF">NT01SARS_0056</name>
</gene>
<keyword evidence="1" id="KW-1133">Transmembrane helix</keyword>
<feature type="transmembrane region" description="Helical" evidence="1">
    <location>
        <begin position="84"/>
        <end position="108"/>
    </location>
</feature>
<evidence type="ECO:0000313" key="3">
    <source>
        <dbReference type="Proteomes" id="UP000010305"/>
    </source>
</evidence>
<dbReference type="AlphaFoldDB" id="J4WQW2"/>
<dbReference type="STRING" id="1123866.NT01SARS_0056"/>
<feature type="transmembrane region" description="Helical" evidence="1">
    <location>
        <begin position="41"/>
        <end position="58"/>
    </location>
</feature>
<protein>
    <recommendedName>
        <fullName evidence="4">DUF3429 domain-containing protein</fullName>
    </recommendedName>
</protein>